<evidence type="ECO:0000256" key="9">
    <source>
        <dbReference type="ARBA" id="ARBA00023180"/>
    </source>
</evidence>
<evidence type="ECO:0000256" key="11">
    <source>
        <dbReference type="SAM" id="MobiDB-lite"/>
    </source>
</evidence>
<feature type="disulfide bond" evidence="10">
    <location>
        <begin position="112"/>
        <end position="130"/>
    </location>
</feature>
<keyword evidence="8" id="KW-0675">Receptor</keyword>
<evidence type="ECO:0000256" key="3">
    <source>
        <dbReference type="ARBA" id="ARBA00022729"/>
    </source>
</evidence>
<keyword evidence="13" id="KW-1185">Reference proteome</keyword>
<dbReference type="OMA" id="KCANSGR"/>
<evidence type="ECO:0000256" key="10">
    <source>
        <dbReference type="PROSITE-ProRule" id="PRU00124"/>
    </source>
</evidence>
<proteinExistence type="predicted"/>
<keyword evidence="2" id="KW-0812">Transmembrane</keyword>
<dbReference type="PANTHER" id="PTHR22722:SF5">
    <property type="entry name" value="LOW-DENSITY LIPOPROTEIN RECEPTOR-RELATED PROTEIN 1B"/>
    <property type="match status" value="1"/>
</dbReference>
<dbReference type="GO" id="GO:0005041">
    <property type="term" value="F:low-density lipoprotein particle receptor activity"/>
    <property type="evidence" value="ECO:0007669"/>
    <property type="project" value="TreeGrafter"/>
</dbReference>
<dbReference type="CDD" id="cd00112">
    <property type="entry name" value="LDLa"/>
    <property type="match status" value="4"/>
</dbReference>
<dbReference type="PROSITE" id="PS01209">
    <property type="entry name" value="LDLRA_1"/>
    <property type="match status" value="3"/>
</dbReference>
<dbReference type="AlphaFoldDB" id="A0A3Q3DWF2"/>
<dbReference type="InterPro" id="IPR002172">
    <property type="entry name" value="LDrepeatLR_classA_rpt"/>
</dbReference>
<protein>
    <submittedName>
        <fullName evidence="12">Uncharacterized protein</fullName>
    </submittedName>
</protein>
<dbReference type="Ensembl" id="ENSHCOT00000001415.1">
    <property type="protein sequence ID" value="ENSHCOP00000022301.1"/>
    <property type="gene ID" value="ENSHCOG00000009898.1"/>
</dbReference>
<feature type="disulfide bond" evidence="10">
    <location>
        <begin position="232"/>
        <end position="247"/>
    </location>
</feature>
<evidence type="ECO:0000256" key="6">
    <source>
        <dbReference type="ARBA" id="ARBA00023136"/>
    </source>
</evidence>
<evidence type="ECO:0000256" key="7">
    <source>
        <dbReference type="ARBA" id="ARBA00023157"/>
    </source>
</evidence>
<organism evidence="12 13">
    <name type="scientific">Hippocampus comes</name>
    <name type="common">Tiger tail seahorse</name>
    <dbReference type="NCBI Taxonomy" id="109280"/>
    <lineage>
        <taxon>Eukaryota</taxon>
        <taxon>Metazoa</taxon>
        <taxon>Chordata</taxon>
        <taxon>Craniata</taxon>
        <taxon>Vertebrata</taxon>
        <taxon>Euteleostomi</taxon>
        <taxon>Actinopterygii</taxon>
        <taxon>Neopterygii</taxon>
        <taxon>Teleostei</taxon>
        <taxon>Neoteleostei</taxon>
        <taxon>Acanthomorphata</taxon>
        <taxon>Syngnathiaria</taxon>
        <taxon>Syngnathiformes</taxon>
        <taxon>Syngnathoidei</taxon>
        <taxon>Syngnathidae</taxon>
        <taxon>Hippocampus</taxon>
    </lineage>
</organism>
<dbReference type="Proteomes" id="UP000264820">
    <property type="component" value="Unplaced"/>
</dbReference>
<dbReference type="InterPro" id="IPR051221">
    <property type="entry name" value="LDLR-related"/>
</dbReference>
<dbReference type="Gene3D" id="4.10.400.10">
    <property type="entry name" value="Low-density Lipoprotein Receptor"/>
    <property type="match status" value="4"/>
</dbReference>
<dbReference type="FunFam" id="4.10.400.10:FF:000004">
    <property type="entry name" value="Low-density lipoprotein receptor-related protein 1"/>
    <property type="match status" value="1"/>
</dbReference>
<sequence length="315" mass="34772">STLYTEGLSQSLKREQSPLGIEMSGRRRIHISRRKLAAEVSLMRCGSVRFSFIYLFMYLITAFPTCEILTQFTCSNGRCISEKWRCDSEDDCGDGSDEVGCARSCSNNQFQCTSGRCIPDHWACDGDNDCGDFSDENTTCRGGSAGKNDCSGEEFHCVTDGTCIPERWRCDGDKDCEDASDEKDCQGTRRMCDPKAKFTCKDTGKSVNWNMPQSCTGTKMMRHAGVYDSWVCDGDIDCEDRSDEEACESATCKPPKYHCANDTSVCLTPDKICNSKVDCPDRSDEGPICGNVGFPPASSPSRLQHFGSQSTASMR</sequence>
<evidence type="ECO:0000256" key="1">
    <source>
        <dbReference type="ARBA" id="ARBA00004167"/>
    </source>
</evidence>
<feature type="disulfide bond" evidence="10">
    <location>
        <begin position="105"/>
        <end position="117"/>
    </location>
</feature>
<dbReference type="Pfam" id="PF00057">
    <property type="entry name" value="Ldl_recept_a"/>
    <property type="match status" value="5"/>
</dbReference>
<evidence type="ECO:0000256" key="8">
    <source>
        <dbReference type="ARBA" id="ARBA00023170"/>
    </source>
</evidence>
<evidence type="ECO:0000256" key="4">
    <source>
        <dbReference type="ARBA" id="ARBA00022737"/>
    </source>
</evidence>
<feature type="compositionally biased region" description="Polar residues" evidence="11">
    <location>
        <begin position="299"/>
        <end position="315"/>
    </location>
</feature>
<keyword evidence="4" id="KW-0677">Repeat</keyword>
<comment type="subcellular location">
    <subcellularLocation>
        <location evidence="1">Membrane</location>
        <topology evidence="1">Single-pass membrane protein</topology>
    </subcellularLocation>
</comment>
<dbReference type="FunFam" id="4.10.400.10:FF:000002">
    <property type="entry name" value="Low-density lipoprotein receptor-related protein 1"/>
    <property type="match status" value="1"/>
</dbReference>
<dbReference type="GO" id="GO:0005886">
    <property type="term" value="C:plasma membrane"/>
    <property type="evidence" value="ECO:0007669"/>
    <property type="project" value="TreeGrafter"/>
</dbReference>
<evidence type="ECO:0000313" key="12">
    <source>
        <dbReference type="Ensembl" id="ENSHCOP00000022301.1"/>
    </source>
</evidence>
<dbReference type="PRINTS" id="PR00261">
    <property type="entry name" value="LDLRECEPTOR"/>
</dbReference>
<feature type="disulfide bond" evidence="10">
    <location>
        <begin position="170"/>
        <end position="185"/>
    </location>
</feature>
<feature type="region of interest" description="Disordered" evidence="11">
    <location>
        <begin position="291"/>
        <end position="315"/>
    </location>
</feature>
<feature type="disulfide bond" evidence="10">
    <location>
        <begin position="86"/>
        <end position="101"/>
    </location>
</feature>
<dbReference type="InterPro" id="IPR036055">
    <property type="entry name" value="LDL_receptor-like_sf"/>
</dbReference>
<accession>A0A3Q3DWF2</accession>
<reference evidence="12" key="2">
    <citation type="submission" date="2025-09" db="UniProtKB">
        <authorList>
            <consortium name="Ensembl"/>
        </authorList>
    </citation>
    <scope>IDENTIFICATION</scope>
</reference>
<evidence type="ECO:0000256" key="5">
    <source>
        <dbReference type="ARBA" id="ARBA00022989"/>
    </source>
</evidence>
<name>A0A3Q3DWF2_HIPCM</name>
<dbReference type="GeneTree" id="ENSGT00940000157521"/>
<dbReference type="STRING" id="109280.ENSHCOP00000022301"/>
<dbReference type="SUPFAM" id="SSF57424">
    <property type="entry name" value="LDL receptor-like module"/>
    <property type="match status" value="4"/>
</dbReference>
<reference evidence="12" key="1">
    <citation type="submission" date="2025-08" db="UniProtKB">
        <authorList>
            <consortium name="Ensembl"/>
        </authorList>
    </citation>
    <scope>IDENTIFICATION</scope>
</reference>
<keyword evidence="7 10" id="KW-1015">Disulfide bond</keyword>
<feature type="disulfide bond" evidence="10">
    <location>
        <begin position="74"/>
        <end position="92"/>
    </location>
</feature>
<keyword evidence="3" id="KW-0732">Signal</keyword>
<evidence type="ECO:0000256" key="2">
    <source>
        <dbReference type="ARBA" id="ARBA00022692"/>
    </source>
</evidence>
<dbReference type="FunFam" id="4.10.400.10:FF:000010">
    <property type="entry name" value="Low-density lipoprotein receptor-related protein 1"/>
    <property type="match status" value="1"/>
</dbReference>
<keyword evidence="6" id="KW-0472">Membrane</keyword>
<keyword evidence="9" id="KW-0325">Glycoprotein</keyword>
<dbReference type="Gene3D" id="4.10.1220.10">
    <property type="entry name" value="EGF-type module"/>
    <property type="match status" value="1"/>
</dbReference>
<dbReference type="PANTHER" id="PTHR22722">
    <property type="entry name" value="LOW-DENSITY LIPOPROTEIN RECEPTOR-RELATED PROTEIN 2-RELATED"/>
    <property type="match status" value="1"/>
</dbReference>
<dbReference type="GO" id="GO:0043235">
    <property type="term" value="C:receptor complex"/>
    <property type="evidence" value="ECO:0007669"/>
    <property type="project" value="TreeGrafter"/>
</dbReference>
<keyword evidence="5" id="KW-1133">Transmembrane helix</keyword>
<evidence type="ECO:0000313" key="13">
    <source>
        <dbReference type="Proteomes" id="UP000264820"/>
    </source>
</evidence>
<comment type="caution">
    <text evidence="10">Lacks conserved residue(s) required for the propagation of feature annotation.</text>
</comment>
<dbReference type="PROSITE" id="PS50068">
    <property type="entry name" value="LDLRA_2"/>
    <property type="match status" value="5"/>
</dbReference>
<dbReference type="SMART" id="SM00192">
    <property type="entry name" value="LDLa"/>
    <property type="match status" value="5"/>
</dbReference>
<dbReference type="InterPro" id="IPR023415">
    <property type="entry name" value="LDLR_class-A_CS"/>
</dbReference>